<evidence type="ECO:0000313" key="1">
    <source>
        <dbReference type="EMBL" id="MBF5059270.1"/>
    </source>
</evidence>
<proteinExistence type="predicted"/>
<gene>
    <name evidence="1" type="ORF">NEPTK9_000779</name>
</gene>
<evidence type="ECO:0008006" key="3">
    <source>
        <dbReference type="Google" id="ProtNLM"/>
    </source>
</evidence>
<name>A0ABS0AYR1_9BACT</name>
<comment type="caution">
    <text evidence="1">The sequence shown here is derived from an EMBL/GenBank/DDBJ whole genome shotgun (WGS) entry which is preliminary data.</text>
</comment>
<organism evidence="1 2">
    <name type="scientific">Candidatus Neptunichlamydia vexilliferae</name>
    <dbReference type="NCBI Taxonomy" id="1651774"/>
    <lineage>
        <taxon>Bacteria</taxon>
        <taxon>Pseudomonadati</taxon>
        <taxon>Chlamydiota</taxon>
        <taxon>Chlamydiia</taxon>
        <taxon>Parachlamydiales</taxon>
        <taxon>Simkaniaceae</taxon>
        <taxon>Candidatus Neptunichlamydia</taxon>
    </lineage>
</organism>
<accession>A0ABS0AYR1</accession>
<protein>
    <recommendedName>
        <fullName evidence="3">General secretion pathway GspH domain-containing protein</fullName>
    </recommendedName>
</protein>
<reference evidence="1 2" key="1">
    <citation type="submission" date="2020-01" db="EMBL/GenBank/DDBJ databases">
        <title>Draft genome sequence of Cand. Neptunochlamydia vexilliferae K9.</title>
        <authorList>
            <person name="Schulz F."/>
            <person name="Koestlbacher S."/>
            <person name="Wascher F."/>
            <person name="Pizzetti I."/>
            <person name="Horn M."/>
        </authorList>
    </citation>
    <scope>NUCLEOTIDE SEQUENCE [LARGE SCALE GENOMIC DNA]</scope>
    <source>
        <strain evidence="1 2">K9</strain>
    </source>
</reference>
<evidence type="ECO:0000313" key="2">
    <source>
        <dbReference type="Proteomes" id="UP001194714"/>
    </source>
</evidence>
<dbReference type="Proteomes" id="UP001194714">
    <property type="component" value="Unassembled WGS sequence"/>
</dbReference>
<dbReference type="EMBL" id="JAAEJV010000016">
    <property type="protein sequence ID" value="MBF5059270.1"/>
    <property type="molecule type" value="Genomic_DNA"/>
</dbReference>
<sequence>MEVLLTIALIALVGSVLLFQAKPMLDHYRFTHSMGQLKRELTLSRRIARIAAADVEFSIKEKKGGGLECVRETDEPLTLPLMFDSTITIPYLHLEGREIKIIFTPSGAAFDDPVLTLSLYNQKEILRL</sequence>
<keyword evidence="2" id="KW-1185">Reference proteome</keyword>